<dbReference type="Proteomes" id="UP000604825">
    <property type="component" value="Unassembled WGS sequence"/>
</dbReference>
<feature type="transmembrane region" description="Helical" evidence="2">
    <location>
        <begin position="153"/>
        <end position="170"/>
    </location>
</feature>
<evidence type="ECO:0000313" key="5">
    <source>
        <dbReference type="Proteomes" id="UP000604825"/>
    </source>
</evidence>
<feature type="compositionally biased region" description="Basic and acidic residues" evidence="1">
    <location>
        <begin position="10"/>
        <end position="22"/>
    </location>
</feature>
<protein>
    <recommendedName>
        <fullName evidence="3">PGG domain-containing protein</fullName>
    </recommendedName>
</protein>
<dbReference type="AlphaFoldDB" id="A0A811S1V6"/>
<reference evidence="4" key="1">
    <citation type="submission" date="2020-10" db="EMBL/GenBank/DDBJ databases">
        <authorList>
            <person name="Han B."/>
            <person name="Lu T."/>
            <person name="Zhao Q."/>
            <person name="Huang X."/>
            <person name="Zhao Y."/>
        </authorList>
    </citation>
    <scope>NUCLEOTIDE SEQUENCE</scope>
</reference>
<name>A0A811S1V6_9POAL</name>
<feature type="region of interest" description="Disordered" evidence="1">
    <location>
        <begin position="1"/>
        <end position="67"/>
    </location>
</feature>
<dbReference type="InterPro" id="IPR026961">
    <property type="entry name" value="PGG_dom"/>
</dbReference>
<proteinExistence type="predicted"/>
<keyword evidence="2" id="KW-0472">Membrane</keyword>
<feature type="domain" description="PGG" evidence="3">
    <location>
        <begin position="146"/>
        <end position="250"/>
    </location>
</feature>
<keyword evidence="2" id="KW-0812">Transmembrane</keyword>
<evidence type="ECO:0000313" key="4">
    <source>
        <dbReference type="EMBL" id="CAD6335054.1"/>
    </source>
</evidence>
<dbReference type="OrthoDB" id="785966at2759"/>
<evidence type="ECO:0000256" key="2">
    <source>
        <dbReference type="SAM" id="Phobius"/>
    </source>
</evidence>
<feature type="transmembrane region" description="Helical" evidence="2">
    <location>
        <begin position="253"/>
        <end position="271"/>
    </location>
</feature>
<sequence>MSSHVLGIIVEREREREQRDGEIIQETTAAGAEAEAAGGKDKPSVADNEEQAAAHRSKEEEEEARKKKEEAEAALMVFLEIWLRHWKEDVARKKKEEEEDARKKLEDARKKEDARASDKNCLERYRDHQFEKIKKDREDWEVKKDALDKMREWLMLLATLAVSIAYSAGLNPPGGLWQDDGGGRAAGTPVLQSTNRSRYLTFYYSNAMSFVTSLVIIALLFNRKASVQALVFTTMFDLMSLVVAYIAGTTSDLLSSIGLITIASAGFIYFAKGWELDLLHLNPSIQSSRHIPPAGRILILLLFALQDPEINVDRRPRHCG</sequence>
<dbReference type="PANTHER" id="PTHR24177">
    <property type="entry name" value="CASKIN"/>
    <property type="match status" value="1"/>
</dbReference>
<evidence type="ECO:0000256" key="1">
    <source>
        <dbReference type="SAM" id="MobiDB-lite"/>
    </source>
</evidence>
<organism evidence="4 5">
    <name type="scientific">Miscanthus lutarioriparius</name>
    <dbReference type="NCBI Taxonomy" id="422564"/>
    <lineage>
        <taxon>Eukaryota</taxon>
        <taxon>Viridiplantae</taxon>
        <taxon>Streptophyta</taxon>
        <taxon>Embryophyta</taxon>
        <taxon>Tracheophyta</taxon>
        <taxon>Spermatophyta</taxon>
        <taxon>Magnoliopsida</taxon>
        <taxon>Liliopsida</taxon>
        <taxon>Poales</taxon>
        <taxon>Poaceae</taxon>
        <taxon>PACMAD clade</taxon>
        <taxon>Panicoideae</taxon>
        <taxon>Andropogonodae</taxon>
        <taxon>Andropogoneae</taxon>
        <taxon>Saccharinae</taxon>
        <taxon>Miscanthus</taxon>
    </lineage>
</organism>
<keyword evidence="2" id="KW-1133">Transmembrane helix</keyword>
<feature type="compositionally biased region" description="Low complexity" evidence="1">
    <location>
        <begin position="24"/>
        <end position="37"/>
    </location>
</feature>
<feature type="transmembrane region" description="Helical" evidence="2">
    <location>
        <begin position="229"/>
        <end position="247"/>
    </location>
</feature>
<dbReference type="PANTHER" id="PTHR24177:SF412">
    <property type="entry name" value="OS06G0285941 PROTEIN"/>
    <property type="match status" value="1"/>
</dbReference>
<accession>A0A811S1V6</accession>
<keyword evidence="5" id="KW-1185">Reference proteome</keyword>
<dbReference type="Pfam" id="PF13962">
    <property type="entry name" value="PGG"/>
    <property type="match status" value="1"/>
</dbReference>
<evidence type="ECO:0000259" key="3">
    <source>
        <dbReference type="Pfam" id="PF13962"/>
    </source>
</evidence>
<comment type="caution">
    <text evidence="4">The sequence shown here is derived from an EMBL/GenBank/DDBJ whole genome shotgun (WGS) entry which is preliminary data.</text>
</comment>
<feature type="region of interest" description="Disordered" evidence="1">
    <location>
        <begin position="93"/>
        <end position="118"/>
    </location>
</feature>
<gene>
    <name evidence="4" type="ORF">NCGR_LOCUS59152</name>
</gene>
<dbReference type="GO" id="GO:0016020">
    <property type="term" value="C:membrane"/>
    <property type="evidence" value="ECO:0007669"/>
    <property type="project" value="TreeGrafter"/>
</dbReference>
<dbReference type="EMBL" id="CAJGYO010000017">
    <property type="protein sequence ID" value="CAD6335054.1"/>
    <property type="molecule type" value="Genomic_DNA"/>
</dbReference>
<feature type="compositionally biased region" description="Basic and acidic residues" evidence="1">
    <location>
        <begin position="52"/>
        <end position="67"/>
    </location>
</feature>
<feature type="transmembrane region" description="Helical" evidence="2">
    <location>
        <begin position="202"/>
        <end position="222"/>
    </location>
</feature>